<gene>
    <name evidence="3" type="ORF">EKO04_001346</name>
</gene>
<dbReference type="Proteomes" id="UP000651452">
    <property type="component" value="Unassembled WGS sequence"/>
</dbReference>
<evidence type="ECO:0000256" key="2">
    <source>
        <dbReference type="ARBA" id="ARBA00022840"/>
    </source>
</evidence>
<sequence length="543" mass="61116">MTKANRLVVGLDYGTTYTGVAYCESSEIGEKGQQVEIIHDWPSQHTRIGTKEKVPSEITYQAEGLVWGSLIPPHVERHMWTKLQLDPRQDGEAGKIFHELSTTQQTVRKQPVDIVTDYLAQIKAHLIKNLDQKYGKVLWRSLSITLVVTVPAVWSDLAKDRTLQAIDKAGFNRLEFPQLAQQPILTAEPEAAALYTLNSLRLSTQGAQFAINDGFIMCDLGGGTVDLISYKVDKIDPVAVGEVTIGCGDQCGGSFVDRAFLKWLEHKLGTTDFLKISDCRSENMPRTSLSKKLSRMLQDFILEVKSGFSGTETSYLRLPNPLGSIEEDELRGIRDGEIMITPEDMISMFDFPLRRTYELLGDQLQKAKRVKKVTMKYVFMVGGFSESPYMSRKITEFVENNDLQAIRPAYPWSAVARGAVCKGLKGNTDAVTNRKCRRHYGTDCSIAFDKTMHKEAESFICCFDGSKKASGQMYWLLKRGNDLATSKTSHAKLPFRTDFWPGEKREMELSLYSSDESSAPIRRKNKAGRHHQIDENPLTLCRV</sequence>
<keyword evidence="1" id="KW-0547">Nucleotide-binding</keyword>
<dbReference type="GO" id="GO:0005524">
    <property type="term" value="F:ATP binding"/>
    <property type="evidence" value="ECO:0007669"/>
    <property type="project" value="UniProtKB-KW"/>
</dbReference>
<keyword evidence="4" id="KW-1185">Reference proteome</keyword>
<evidence type="ECO:0000313" key="3">
    <source>
        <dbReference type="EMBL" id="KAF9700566.1"/>
    </source>
</evidence>
<reference evidence="3" key="1">
    <citation type="submission" date="2018-12" db="EMBL/GenBank/DDBJ databases">
        <authorList>
            <person name="Syme R.A."/>
            <person name="Farfan-Caceres L."/>
            <person name="Lichtenzveig J."/>
        </authorList>
    </citation>
    <scope>NUCLEOTIDE SEQUENCE</scope>
    <source>
        <strain evidence="3">Al4</strain>
    </source>
</reference>
<dbReference type="OrthoDB" id="2963168at2759"/>
<dbReference type="PANTHER" id="PTHR14187:SF82">
    <property type="entry name" value="FAMILY CHAPERONE, PUTATIVE (AFU_ORTHOLOGUE AFUA_7G08575)-RELATED"/>
    <property type="match status" value="1"/>
</dbReference>
<name>A0A8H7MH79_9PLEO</name>
<comment type="caution">
    <text evidence="3">The sequence shown here is derived from an EMBL/GenBank/DDBJ whole genome shotgun (WGS) entry which is preliminary data.</text>
</comment>
<dbReference type="AlphaFoldDB" id="A0A8H7MH79"/>
<dbReference type="Gene3D" id="3.30.420.40">
    <property type="match status" value="2"/>
</dbReference>
<dbReference type="EMBL" id="RZGK01000003">
    <property type="protein sequence ID" value="KAF9700566.1"/>
    <property type="molecule type" value="Genomic_DNA"/>
</dbReference>
<dbReference type="InterPro" id="IPR043129">
    <property type="entry name" value="ATPase_NBD"/>
</dbReference>
<evidence type="ECO:0000313" key="4">
    <source>
        <dbReference type="Proteomes" id="UP000651452"/>
    </source>
</evidence>
<accession>A0A8H7MH79</accession>
<organism evidence="3 4">
    <name type="scientific">Ascochyta lentis</name>
    <dbReference type="NCBI Taxonomy" id="205686"/>
    <lineage>
        <taxon>Eukaryota</taxon>
        <taxon>Fungi</taxon>
        <taxon>Dikarya</taxon>
        <taxon>Ascomycota</taxon>
        <taxon>Pezizomycotina</taxon>
        <taxon>Dothideomycetes</taxon>
        <taxon>Pleosporomycetidae</taxon>
        <taxon>Pleosporales</taxon>
        <taxon>Pleosporineae</taxon>
        <taxon>Didymellaceae</taxon>
        <taxon>Ascochyta</taxon>
    </lineage>
</organism>
<dbReference type="PANTHER" id="PTHR14187">
    <property type="entry name" value="ALPHA KINASE/ELONGATION FACTOR 2 KINASE"/>
    <property type="match status" value="1"/>
</dbReference>
<evidence type="ECO:0008006" key="5">
    <source>
        <dbReference type="Google" id="ProtNLM"/>
    </source>
</evidence>
<dbReference type="InterPro" id="IPR013126">
    <property type="entry name" value="Hsp_70_fam"/>
</dbReference>
<reference evidence="3" key="2">
    <citation type="submission" date="2020-09" db="EMBL/GenBank/DDBJ databases">
        <title>Reference genome assembly for Australian Ascochyta lentis isolate Al4.</title>
        <authorList>
            <person name="Lee R.C."/>
            <person name="Farfan-Caceres L.M."/>
            <person name="Debler J.W."/>
            <person name="Williams A.H."/>
            <person name="Henares B.M."/>
        </authorList>
    </citation>
    <scope>NUCLEOTIDE SEQUENCE</scope>
    <source>
        <strain evidence="3">Al4</strain>
    </source>
</reference>
<keyword evidence="2" id="KW-0067">ATP-binding</keyword>
<evidence type="ECO:0000256" key="1">
    <source>
        <dbReference type="ARBA" id="ARBA00022741"/>
    </source>
</evidence>
<dbReference type="Pfam" id="PF00012">
    <property type="entry name" value="HSP70"/>
    <property type="match status" value="1"/>
</dbReference>
<dbReference type="SUPFAM" id="SSF53067">
    <property type="entry name" value="Actin-like ATPase domain"/>
    <property type="match status" value="2"/>
</dbReference>
<protein>
    <recommendedName>
        <fullName evidence="5">Hsp70 family protein</fullName>
    </recommendedName>
</protein>
<dbReference type="Gene3D" id="3.90.640.10">
    <property type="entry name" value="Actin, Chain A, domain 4"/>
    <property type="match status" value="1"/>
</dbReference>
<proteinExistence type="predicted"/>
<dbReference type="CDD" id="cd10170">
    <property type="entry name" value="ASKHA_NBD_HSP70"/>
    <property type="match status" value="1"/>
</dbReference>
<dbReference type="GO" id="GO:0140662">
    <property type="term" value="F:ATP-dependent protein folding chaperone"/>
    <property type="evidence" value="ECO:0007669"/>
    <property type="project" value="InterPro"/>
</dbReference>